<gene>
    <name evidence="9" type="ORF">BvMPK_1554</name>
</gene>
<dbReference type="PANTHER" id="PTHR47627:SF1">
    <property type="entry name" value="RUBREDOXIN-1-RELATED"/>
    <property type="match status" value="1"/>
</dbReference>
<keyword evidence="3" id="KW-0813">Transport</keyword>
<evidence type="ECO:0000256" key="4">
    <source>
        <dbReference type="ARBA" id="ARBA00022723"/>
    </source>
</evidence>
<sequence length="72" mass="8160">MYICYVFKEYLKHKTETIMKKYVCTVCGWVYDPAEGDPEGGIAPGTAFEDIPDDWVCPLCGVGKDDFEVQED</sequence>
<dbReference type="Gene3D" id="2.20.28.10">
    <property type="match status" value="1"/>
</dbReference>
<dbReference type="PROSITE" id="PS50903">
    <property type="entry name" value="RUBREDOXIN_LIKE"/>
    <property type="match status" value="1"/>
</dbReference>
<dbReference type="Pfam" id="PF00301">
    <property type="entry name" value="Rubredoxin"/>
    <property type="match status" value="1"/>
</dbReference>
<comment type="similarity">
    <text evidence="2 7">Belongs to the rubredoxin family.</text>
</comment>
<evidence type="ECO:0000256" key="7">
    <source>
        <dbReference type="RuleBase" id="RU003820"/>
    </source>
</evidence>
<evidence type="ECO:0000259" key="8">
    <source>
        <dbReference type="PROSITE" id="PS50903"/>
    </source>
</evidence>
<dbReference type="GO" id="GO:0005506">
    <property type="term" value="F:iron ion binding"/>
    <property type="evidence" value="ECO:0007669"/>
    <property type="project" value="UniProtKB-UniRule"/>
</dbReference>
<evidence type="ECO:0000313" key="9">
    <source>
        <dbReference type="EMBL" id="ALK84160.1"/>
    </source>
</evidence>
<evidence type="ECO:0000256" key="1">
    <source>
        <dbReference type="ARBA" id="ARBA00001965"/>
    </source>
</evidence>
<dbReference type="Proteomes" id="UP000061587">
    <property type="component" value="Chromosome"/>
</dbReference>
<evidence type="ECO:0000256" key="5">
    <source>
        <dbReference type="ARBA" id="ARBA00022982"/>
    </source>
</evidence>
<evidence type="ECO:0000313" key="10">
    <source>
        <dbReference type="Proteomes" id="UP000061587"/>
    </source>
</evidence>
<dbReference type="PANTHER" id="PTHR47627">
    <property type="entry name" value="RUBREDOXIN"/>
    <property type="match status" value="1"/>
</dbReference>
<organism evidence="9 10">
    <name type="scientific">Phocaeicola vulgatus</name>
    <name type="common">Bacteroides vulgatus</name>
    <dbReference type="NCBI Taxonomy" id="821"/>
    <lineage>
        <taxon>Bacteria</taxon>
        <taxon>Pseudomonadati</taxon>
        <taxon>Bacteroidota</taxon>
        <taxon>Bacteroidia</taxon>
        <taxon>Bacteroidales</taxon>
        <taxon>Bacteroidaceae</taxon>
        <taxon>Phocaeicola</taxon>
    </lineage>
</organism>
<dbReference type="InterPro" id="IPR024935">
    <property type="entry name" value="Rubredoxin_dom"/>
</dbReference>
<proteinExistence type="inferred from homology"/>
<dbReference type="PATRIC" id="fig|821.40.peg.1849"/>
<evidence type="ECO:0000256" key="3">
    <source>
        <dbReference type="ARBA" id="ARBA00022448"/>
    </source>
</evidence>
<name>A0A0P0L3X2_PHOVU</name>
<dbReference type="PROSITE" id="PS00202">
    <property type="entry name" value="RUBREDOXIN"/>
    <property type="match status" value="1"/>
</dbReference>
<comment type="cofactor">
    <cofactor evidence="1 7">
        <name>Fe(3+)</name>
        <dbReference type="ChEBI" id="CHEBI:29034"/>
    </cofactor>
</comment>
<reference evidence="10" key="1">
    <citation type="submission" date="2015-10" db="EMBL/GenBank/DDBJ databases">
        <title>Extensive mobilome-driven genome diversification in gut-associated Bacteroides vulgatus mpk.</title>
        <authorList>
            <person name="Beier S."/>
            <person name="Lange A."/>
            <person name="Huson D.H."/>
            <person name="Frick J.-S."/>
            <person name="Autenrieth I.B."/>
        </authorList>
    </citation>
    <scope>NUCLEOTIDE SEQUENCE [LARGE SCALE GENOMIC DNA]</scope>
    <source>
        <strain evidence="10">mpk</strain>
    </source>
</reference>
<dbReference type="AlphaFoldDB" id="A0A0P0L3X2"/>
<dbReference type="EMBL" id="CP013020">
    <property type="protein sequence ID" value="ALK84160.1"/>
    <property type="molecule type" value="Genomic_DNA"/>
</dbReference>
<evidence type="ECO:0000256" key="2">
    <source>
        <dbReference type="ARBA" id="ARBA00005337"/>
    </source>
</evidence>
<reference evidence="9 10" key="2">
    <citation type="journal article" date="2016" name="Genome Biol. Evol.">
        <title>Extensive mobilome-driven genome diversification in mouse gut-associated Bacteroides vulgatus mpk.</title>
        <authorList>
            <person name="Lange A."/>
            <person name="Beier S."/>
            <person name="Steimle A."/>
            <person name="Autenrieth I.B."/>
            <person name="Huson D.H."/>
            <person name="Frick J.S."/>
        </authorList>
    </citation>
    <scope>NUCLEOTIDE SEQUENCE [LARGE SCALE GENOMIC DNA]</scope>
    <source>
        <strain evidence="10">mpk</strain>
    </source>
</reference>
<dbReference type="InterPro" id="IPR050526">
    <property type="entry name" value="Rubredoxin_ET"/>
</dbReference>
<keyword evidence="6 7" id="KW-0408">Iron</keyword>
<keyword evidence="5 7" id="KW-0249">Electron transport</keyword>
<keyword evidence="4 7" id="KW-0479">Metal-binding</keyword>
<dbReference type="SUPFAM" id="SSF57802">
    <property type="entry name" value="Rubredoxin-like"/>
    <property type="match status" value="1"/>
</dbReference>
<dbReference type="GO" id="GO:0043448">
    <property type="term" value="P:alkane catabolic process"/>
    <property type="evidence" value="ECO:0007669"/>
    <property type="project" value="TreeGrafter"/>
</dbReference>
<evidence type="ECO:0000256" key="6">
    <source>
        <dbReference type="ARBA" id="ARBA00023004"/>
    </source>
</evidence>
<accession>A0A0P0L3X2</accession>
<protein>
    <recommendedName>
        <fullName evidence="7">Rubredoxin</fullName>
    </recommendedName>
</protein>
<dbReference type="GO" id="GO:0009055">
    <property type="term" value="F:electron transfer activity"/>
    <property type="evidence" value="ECO:0007669"/>
    <property type="project" value="TreeGrafter"/>
</dbReference>
<dbReference type="CDD" id="cd00730">
    <property type="entry name" value="rubredoxin"/>
    <property type="match status" value="1"/>
</dbReference>
<dbReference type="NCBIfam" id="NF045768">
    <property type="entry name" value="RubredRD"/>
    <property type="match status" value="1"/>
</dbReference>
<dbReference type="InterPro" id="IPR024934">
    <property type="entry name" value="Rubredoxin-like_dom"/>
</dbReference>
<dbReference type="InterPro" id="IPR018527">
    <property type="entry name" value="Rubredoxin_Fe_BS"/>
</dbReference>
<dbReference type="PRINTS" id="PR00163">
    <property type="entry name" value="RUBREDOXIN"/>
</dbReference>
<feature type="domain" description="Rubredoxin-like" evidence="8">
    <location>
        <begin position="19"/>
        <end position="70"/>
    </location>
</feature>
<dbReference type="FunFam" id="2.20.28.10:FF:000001">
    <property type="entry name" value="Rubredoxin"/>
    <property type="match status" value="1"/>
</dbReference>